<dbReference type="Proteomes" id="UP000185146">
    <property type="component" value="Chromosome"/>
</dbReference>
<accession>A0A1L5PZ35</accession>
<evidence type="ECO:0000256" key="1">
    <source>
        <dbReference type="SAM" id="Phobius"/>
    </source>
</evidence>
<gene>
    <name evidence="2" type="ORF">BL240_15915</name>
</gene>
<evidence type="ECO:0008006" key="4">
    <source>
        <dbReference type="Google" id="ProtNLM"/>
    </source>
</evidence>
<feature type="transmembrane region" description="Helical" evidence="1">
    <location>
        <begin position="48"/>
        <end position="68"/>
    </location>
</feature>
<feature type="transmembrane region" description="Helical" evidence="1">
    <location>
        <begin position="21"/>
        <end position="42"/>
    </location>
</feature>
<keyword evidence="1" id="KW-1133">Transmembrane helix</keyword>
<feature type="transmembrane region" description="Helical" evidence="1">
    <location>
        <begin position="128"/>
        <end position="151"/>
    </location>
</feature>
<organism evidence="2 3">
    <name type="scientific">Pseudomonas putida</name>
    <name type="common">Arthrobacter siderocapsulatus</name>
    <dbReference type="NCBI Taxonomy" id="303"/>
    <lineage>
        <taxon>Bacteria</taxon>
        <taxon>Pseudomonadati</taxon>
        <taxon>Pseudomonadota</taxon>
        <taxon>Gammaproteobacteria</taxon>
        <taxon>Pseudomonadales</taxon>
        <taxon>Pseudomonadaceae</taxon>
        <taxon>Pseudomonas</taxon>
    </lineage>
</organism>
<feature type="transmembrane region" description="Helical" evidence="1">
    <location>
        <begin position="158"/>
        <end position="178"/>
    </location>
</feature>
<proteinExistence type="predicted"/>
<keyword evidence="1" id="KW-0812">Transmembrane</keyword>
<dbReference type="AlphaFoldDB" id="A0A1L5PZ35"/>
<dbReference type="Pfam" id="PF09933">
    <property type="entry name" value="DUF2165"/>
    <property type="match status" value="1"/>
</dbReference>
<evidence type="ECO:0000313" key="3">
    <source>
        <dbReference type="Proteomes" id="UP000185146"/>
    </source>
</evidence>
<dbReference type="InterPro" id="IPR018681">
    <property type="entry name" value="DUF2165_transmembrane"/>
</dbReference>
<reference evidence="2 3" key="1">
    <citation type="submission" date="2016-12" db="EMBL/GenBank/DDBJ databases">
        <title>Draft Genome Sequence of Mercury Resistant Pseudomonas DRA525.</title>
        <authorList>
            <person name="Drace K.M."/>
        </authorList>
    </citation>
    <scope>NUCLEOTIDE SEQUENCE [LARGE SCALE GENOMIC DNA]</scope>
    <source>
        <strain evidence="2 3">DRA525</strain>
    </source>
</reference>
<feature type="transmembrane region" description="Helical" evidence="1">
    <location>
        <begin position="89"/>
        <end position="108"/>
    </location>
</feature>
<keyword evidence="1" id="KW-0472">Membrane</keyword>
<evidence type="ECO:0000313" key="2">
    <source>
        <dbReference type="EMBL" id="APO85434.1"/>
    </source>
</evidence>
<dbReference type="EMBL" id="CP018743">
    <property type="protein sequence ID" value="APO85434.1"/>
    <property type="molecule type" value="Genomic_DNA"/>
</dbReference>
<sequence>MSSGLSRYFRKRTHKGPGMDTPTSLLIFQITCCIGLSLWLSISLINNLHAFASSAGAIGATMSMAPLAQPPAISLPLLGRAMTSPSLHRLALSIIVLIQAAAALAAWVGCYELVLGAGLEASLPWLNLALSATLGFLLAMLLGGIWFGYWIRQEGLQLTHLLLMVWILLHFVVLNVRWG</sequence>
<name>A0A1L5PZ35_PSEPU</name>
<protein>
    <recommendedName>
        <fullName evidence="4">DUF2165 domain-containing protein</fullName>
    </recommendedName>
</protein>